<dbReference type="PIRSF" id="PIRSF037511">
    <property type="entry name" value="Transl_init_SUI1_pro"/>
    <property type="match status" value="1"/>
</dbReference>
<dbReference type="GO" id="GO:0006417">
    <property type="term" value="P:regulation of translation"/>
    <property type="evidence" value="ECO:0007669"/>
    <property type="project" value="UniProtKB-KW"/>
</dbReference>
<sequence length="101" mass="11237">MGEICHKCGLPKEICACEALEREGAKRIKVYSTKKKFGKLVTLIEGLEESELDKITKELKRGLACGGTSKDGIIFLQGEHREKIKGLLKRMGYPEDSIDVV</sequence>
<name>A0A7D6BCC4_FERL1</name>
<accession>A0A7D6BCC4</accession>
<dbReference type="EMBL" id="CP058998">
    <property type="protein sequence ID" value="QLJ52999.1"/>
    <property type="molecule type" value="Genomic_DNA"/>
</dbReference>
<reference evidence="6" key="1">
    <citation type="submission" date="2020-07" db="EMBL/GenBank/DDBJ databases">
        <title>Metabolic diversity and evolutionary history of the archaeal phylum ###Micrarchaeota### uncovered from a freshwater lake metagenome.</title>
        <authorList>
            <person name="Kadnikov V.V."/>
            <person name="Savvichev A.S."/>
            <person name="Mardanov A.V."/>
            <person name="Beletsky A.V."/>
            <person name="Chupakov A.V."/>
            <person name="Kokryatskaya N.M."/>
            <person name="Pimenov N.V."/>
            <person name="Ravin N.V."/>
        </authorList>
    </citation>
    <scope>NUCLEOTIDE SEQUENCE [LARGE SCALE GENOMIC DNA]</scope>
</reference>
<dbReference type="GO" id="GO:0003743">
    <property type="term" value="F:translation initiation factor activity"/>
    <property type="evidence" value="ECO:0007669"/>
    <property type="project" value="UniProtKB-UniRule"/>
</dbReference>
<dbReference type="InterPro" id="IPR005872">
    <property type="entry name" value="SUI1_arc_bac"/>
</dbReference>
<dbReference type="InterPro" id="IPR036877">
    <property type="entry name" value="SUI1_dom_sf"/>
</dbReference>
<keyword evidence="1 3" id="KW-0810">Translation regulation</keyword>
<dbReference type="AlphaFoldDB" id="A0A7D6BCC4"/>
<keyword evidence="2 3" id="KW-0648">Protein biosynthesis</keyword>
<dbReference type="KEGG" id="flt:Sv326_0824"/>
<comment type="similarity">
    <text evidence="3">Belongs to the SUI1 family.</text>
</comment>
<dbReference type="GO" id="GO:0001731">
    <property type="term" value="P:formation of translation preinitiation complex"/>
    <property type="evidence" value="ECO:0007669"/>
    <property type="project" value="UniProtKB-UniRule"/>
</dbReference>
<dbReference type="Pfam" id="PF01253">
    <property type="entry name" value="SUI1"/>
    <property type="match status" value="1"/>
</dbReference>
<feature type="domain" description="SUI1" evidence="4">
    <location>
        <begin position="28"/>
        <end position="92"/>
    </location>
</feature>
<evidence type="ECO:0000256" key="1">
    <source>
        <dbReference type="ARBA" id="ARBA00022845"/>
    </source>
</evidence>
<dbReference type="SUPFAM" id="SSF55159">
    <property type="entry name" value="eIF1-like"/>
    <property type="match status" value="1"/>
</dbReference>
<evidence type="ECO:0000256" key="2">
    <source>
        <dbReference type="ARBA" id="ARBA00022917"/>
    </source>
</evidence>
<evidence type="ECO:0000259" key="4">
    <source>
        <dbReference type="PROSITE" id="PS50296"/>
    </source>
</evidence>
<dbReference type="Proteomes" id="UP000510821">
    <property type="component" value="Chromosome"/>
</dbReference>
<dbReference type="NCBIfam" id="NF002096">
    <property type="entry name" value="PRK00939.1"/>
    <property type="match status" value="1"/>
</dbReference>
<dbReference type="CDD" id="cd11567">
    <property type="entry name" value="YciH_like"/>
    <property type="match status" value="1"/>
</dbReference>
<dbReference type="Gene3D" id="3.30.780.10">
    <property type="entry name" value="SUI1-like domain"/>
    <property type="match status" value="1"/>
</dbReference>
<dbReference type="InterPro" id="IPR001950">
    <property type="entry name" value="SUI1"/>
</dbReference>
<gene>
    <name evidence="5" type="ORF">Sv326_0824</name>
</gene>
<dbReference type="GO" id="GO:0002188">
    <property type="term" value="P:translation reinitiation"/>
    <property type="evidence" value="ECO:0007669"/>
    <property type="project" value="UniProtKB-UniRule"/>
</dbReference>
<organism evidence="5 6">
    <name type="scientific">Fermentimicrarchaeum limneticum</name>
    <dbReference type="NCBI Taxonomy" id="2795018"/>
    <lineage>
        <taxon>Archaea</taxon>
        <taxon>Candidatus Micrarchaeota</taxon>
        <taxon>Candidatus Fermentimicrarchaeales</taxon>
        <taxon>Candidatus Fermentimicrarchaeaceae</taxon>
        <taxon>Candidatus Fermentimicrarchaeum</taxon>
    </lineage>
</organism>
<dbReference type="PROSITE" id="PS50296">
    <property type="entry name" value="SUI1"/>
    <property type="match status" value="1"/>
</dbReference>
<evidence type="ECO:0000313" key="6">
    <source>
        <dbReference type="Proteomes" id="UP000510821"/>
    </source>
</evidence>
<evidence type="ECO:0000256" key="3">
    <source>
        <dbReference type="PIRNR" id="PIRNR037511"/>
    </source>
</evidence>
<protein>
    <recommendedName>
        <fullName evidence="3">Protein translation factor SUI1 homolog</fullName>
    </recommendedName>
</protein>
<evidence type="ECO:0000313" key="5">
    <source>
        <dbReference type="EMBL" id="QLJ52999.1"/>
    </source>
</evidence>
<proteinExistence type="inferred from homology"/>